<keyword evidence="3" id="KW-1185">Reference proteome</keyword>
<dbReference type="Pfam" id="PF00483">
    <property type="entry name" value="NTP_transferase"/>
    <property type="match status" value="1"/>
</dbReference>
<dbReference type="PATRIC" id="fig|43658.5.peg.4522"/>
<protein>
    <submittedName>
        <fullName evidence="2">Glucose-1-phosphate cytidylyltransferase</fullName>
    </submittedName>
</protein>
<dbReference type="OrthoDB" id="9788272at2"/>
<dbReference type="RefSeq" id="WP_046007007.1">
    <property type="nucleotide sequence ID" value="NZ_JXYA01000061.1"/>
</dbReference>
<dbReference type="GO" id="GO:0009243">
    <property type="term" value="P:O antigen biosynthetic process"/>
    <property type="evidence" value="ECO:0007669"/>
    <property type="project" value="InterPro"/>
</dbReference>
<evidence type="ECO:0000313" key="3">
    <source>
        <dbReference type="Proteomes" id="UP000033452"/>
    </source>
</evidence>
<name>A0A0F4QGL8_9GAMM</name>
<feature type="domain" description="Nucleotidyl transferase" evidence="1">
    <location>
        <begin position="2"/>
        <end position="200"/>
    </location>
</feature>
<dbReference type="InterPro" id="IPR046981">
    <property type="entry name" value="G1P_cyt_trans"/>
</dbReference>
<dbReference type="PANTHER" id="PTHR47183">
    <property type="entry name" value="GLUCOSE-1-PHOSPHATE CYTIDYLYLTRANSFERASE-RELATED"/>
    <property type="match status" value="1"/>
</dbReference>
<dbReference type="EMBL" id="JXYA01000061">
    <property type="protein sequence ID" value="KJZ05822.1"/>
    <property type="molecule type" value="Genomic_DNA"/>
</dbReference>
<dbReference type="Proteomes" id="UP000033452">
    <property type="component" value="Unassembled WGS sequence"/>
</dbReference>
<reference evidence="2 3" key="1">
    <citation type="journal article" date="2015" name="BMC Genomics">
        <title>Genome mining reveals unlocked bioactive potential of marine Gram-negative bacteria.</title>
        <authorList>
            <person name="Machado H."/>
            <person name="Sonnenschein E.C."/>
            <person name="Melchiorsen J."/>
            <person name="Gram L."/>
        </authorList>
    </citation>
    <scope>NUCLEOTIDE SEQUENCE [LARGE SCALE GENOMIC DNA]</scope>
    <source>
        <strain evidence="2 3">S2471</strain>
    </source>
</reference>
<dbReference type="Gene3D" id="3.90.550.10">
    <property type="entry name" value="Spore Coat Polysaccharide Biosynthesis Protein SpsA, Chain A"/>
    <property type="match status" value="1"/>
</dbReference>
<dbReference type="InterPro" id="IPR005835">
    <property type="entry name" value="NTP_transferase_dom"/>
</dbReference>
<evidence type="ECO:0000259" key="1">
    <source>
        <dbReference type="Pfam" id="PF00483"/>
    </source>
</evidence>
<dbReference type="GO" id="GO:0047343">
    <property type="term" value="F:glucose-1-phosphate cytidylyltransferase activity"/>
    <property type="evidence" value="ECO:0007669"/>
    <property type="project" value="InterPro"/>
</dbReference>
<organism evidence="2 3">
    <name type="scientific">Pseudoalteromonas rubra</name>
    <dbReference type="NCBI Taxonomy" id="43658"/>
    <lineage>
        <taxon>Bacteria</taxon>
        <taxon>Pseudomonadati</taxon>
        <taxon>Pseudomonadota</taxon>
        <taxon>Gammaproteobacteria</taxon>
        <taxon>Alteromonadales</taxon>
        <taxon>Pseudoalteromonadaceae</taxon>
        <taxon>Pseudoalteromonas</taxon>
    </lineage>
</organism>
<proteinExistence type="predicted"/>
<comment type="caution">
    <text evidence="2">The sequence shown here is derived from an EMBL/GenBank/DDBJ whole genome shotgun (WGS) entry which is preliminary data.</text>
</comment>
<dbReference type="SUPFAM" id="SSF53448">
    <property type="entry name" value="Nucleotide-diphospho-sugar transferases"/>
    <property type="match status" value="1"/>
</dbReference>
<keyword evidence="2" id="KW-0808">Transferase</keyword>
<dbReference type="CDD" id="cd02524">
    <property type="entry name" value="G1P_cytidylyltransferase"/>
    <property type="match status" value="1"/>
</dbReference>
<dbReference type="AlphaFoldDB" id="A0A0F4QGL8"/>
<dbReference type="NCBIfam" id="TIGR02623">
    <property type="entry name" value="G1P_cyt_trans"/>
    <property type="match status" value="1"/>
</dbReference>
<dbReference type="InterPro" id="IPR013446">
    <property type="entry name" value="G1P_cyt_trans-like"/>
</dbReference>
<sequence length="256" mass="28656">MKAVILAGGLGTRLSEETSVKPKPMVEIGGMPIIWHIMKNLSKYGVNDFVICCGYKGYVIKEFFSNYLLHSSDVTLDLSDGSIDIHNNKAENWKVTLIDTGATTQTGGRLKAVKSYLEDEEYFLFTYGDGLSDVNVDALVDTHKKHNKLATVTAARPNGRYGALQIEDGTVNRFKEKPEGEESWINGGFFILDPKVIELIEGPEVPWESTPLEALSRDGQLAAYQHAGFWHAMDTLRDKNALEKMWQDNAAPWKNW</sequence>
<dbReference type="PANTHER" id="PTHR47183:SF1">
    <property type="entry name" value="GLUCOSE-1-PHOSPHATE CYTIDYLYLTRANSFERASE"/>
    <property type="match status" value="1"/>
</dbReference>
<gene>
    <name evidence="2" type="ORF">TW77_21455</name>
</gene>
<dbReference type="InterPro" id="IPR029044">
    <property type="entry name" value="Nucleotide-diphossugar_trans"/>
</dbReference>
<keyword evidence="2" id="KW-0548">Nucleotidyltransferase</keyword>
<accession>A0A0F4QGL8</accession>
<evidence type="ECO:0000313" key="2">
    <source>
        <dbReference type="EMBL" id="KJZ05822.1"/>
    </source>
</evidence>